<keyword evidence="4" id="KW-0547">Nucleotide-binding</keyword>
<dbReference type="InterPro" id="IPR025877">
    <property type="entry name" value="MobA-like_NTP_Trfase"/>
</dbReference>
<sequence>MLTGLVLAGGKSSRMGYDKALLDYQGQSLLQHTSQLLADSGCQRVMISRNQLGFVQDLIKDAGPLGGIHAVLTHLQDDDELLIVPVDMPFLQAAPLRLLCYQGRQRQSPCYFQDSFLPLYLPVNPALRDYLAELLDNEGCGSVRQMLDQQGALSIPCSELNMLQNINTPAQWQHATAPRSA</sequence>
<keyword evidence="10" id="KW-1185">Reference proteome</keyword>
<evidence type="ECO:0000256" key="4">
    <source>
        <dbReference type="ARBA" id="ARBA00022741"/>
    </source>
</evidence>
<feature type="domain" description="MobA-like NTP transferase" evidence="8">
    <location>
        <begin position="4"/>
        <end position="149"/>
    </location>
</feature>
<keyword evidence="1" id="KW-0963">Cytoplasm</keyword>
<dbReference type="Proteomes" id="UP001501757">
    <property type="component" value="Unassembled WGS sequence"/>
</dbReference>
<evidence type="ECO:0000256" key="6">
    <source>
        <dbReference type="ARBA" id="ARBA00023134"/>
    </source>
</evidence>
<gene>
    <name evidence="9" type="ORF">GCM10009092_11210</name>
</gene>
<dbReference type="CDD" id="cd02503">
    <property type="entry name" value="MobA"/>
    <property type="match status" value="1"/>
</dbReference>
<keyword evidence="2" id="KW-0808">Transferase</keyword>
<comment type="caution">
    <text evidence="9">The sequence shown here is derived from an EMBL/GenBank/DDBJ whole genome shotgun (WGS) entry which is preliminary data.</text>
</comment>
<keyword evidence="6" id="KW-0342">GTP-binding</keyword>
<evidence type="ECO:0000256" key="2">
    <source>
        <dbReference type="ARBA" id="ARBA00022679"/>
    </source>
</evidence>
<dbReference type="Gene3D" id="3.90.550.10">
    <property type="entry name" value="Spore Coat Polysaccharide Biosynthesis Protein SpsA, Chain A"/>
    <property type="match status" value="1"/>
</dbReference>
<evidence type="ECO:0000256" key="7">
    <source>
        <dbReference type="ARBA" id="ARBA00023150"/>
    </source>
</evidence>
<dbReference type="EMBL" id="BAAAEI010000006">
    <property type="protein sequence ID" value="GAA0348576.1"/>
    <property type="molecule type" value="Genomic_DNA"/>
</dbReference>
<dbReference type="PANTHER" id="PTHR19136">
    <property type="entry name" value="MOLYBDENUM COFACTOR GUANYLYLTRANSFERASE"/>
    <property type="match status" value="1"/>
</dbReference>
<evidence type="ECO:0000259" key="8">
    <source>
        <dbReference type="Pfam" id="PF12804"/>
    </source>
</evidence>
<dbReference type="PANTHER" id="PTHR19136:SF81">
    <property type="entry name" value="MOLYBDENUM COFACTOR GUANYLYLTRANSFERASE"/>
    <property type="match status" value="1"/>
</dbReference>
<dbReference type="InterPro" id="IPR013482">
    <property type="entry name" value="Molybde_CF_guanTrfase"/>
</dbReference>
<protein>
    <submittedName>
        <fullName evidence="9">Molybdenum cofactor guanylyltransferase</fullName>
    </submittedName>
</protein>
<dbReference type="InterPro" id="IPR029044">
    <property type="entry name" value="Nucleotide-diphossugar_trans"/>
</dbReference>
<reference evidence="9 10" key="1">
    <citation type="journal article" date="2019" name="Int. J. Syst. Evol. Microbiol.">
        <title>The Global Catalogue of Microorganisms (GCM) 10K type strain sequencing project: providing services to taxonomists for standard genome sequencing and annotation.</title>
        <authorList>
            <consortium name="The Broad Institute Genomics Platform"/>
            <consortium name="The Broad Institute Genome Sequencing Center for Infectious Disease"/>
            <person name="Wu L."/>
            <person name="Ma J."/>
        </authorList>
    </citation>
    <scope>NUCLEOTIDE SEQUENCE [LARGE SCALE GENOMIC DNA]</scope>
    <source>
        <strain evidence="9 10">JCM 13378</strain>
    </source>
</reference>
<proteinExistence type="predicted"/>
<evidence type="ECO:0000313" key="10">
    <source>
        <dbReference type="Proteomes" id="UP001501757"/>
    </source>
</evidence>
<organism evidence="9 10">
    <name type="scientific">Bowmanella denitrificans</name>
    <dbReference type="NCBI Taxonomy" id="366582"/>
    <lineage>
        <taxon>Bacteria</taxon>
        <taxon>Pseudomonadati</taxon>
        <taxon>Pseudomonadota</taxon>
        <taxon>Gammaproteobacteria</taxon>
        <taxon>Alteromonadales</taxon>
        <taxon>Alteromonadaceae</taxon>
        <taxon>Bowmanella</taxon>
    </lineage>
</organism>
<dbReference type="Pfam" id="PF12804">
    <property type="entry name" value="NTP_transf_3"/>
    <property type="match status" value="1"/>
</dbReference>
<evidence type="ECO:0000256" key="1">
    <source>
        <dbReference type="ARBA" id="ARBA00022490"/>
    </source>
</evidence>
<keyword evidence="9" id="KW-0548">Nucleotidyltransferase</keyword>
<dbReference type="RefSeq" id="WP_343842742.1">
    <property type="nucleotide sequence ID" value="NZ_BAAAEI010000006.1"/>
</dbReference>
<accession>A0ABN0WWS4</accession>
<name>A0ABN0WWS4_9ALTE</name>
<evidence type="ECO:0000313" key="9">
    <source>
        <dbReference type="EMBL" id="GAA0348576.1"/>
    </source>
</evidence>
<dbReference type="SUPFAM" id="SSF53448">
    <property type="entry name" value="Nucleotide-diphospho-sugar transferases"/>
    <property type="match status" value="1"/>
</dbReference>
<keyword evidence="3" id="KW-0479">Metal-binding</keyword>
<keyword evidence="7" id="KW-0501">Molybdenum cofactor biosynthesis</keyword>
<evidence type="ECO:0000256" key="5">
    <source>
        <dbReference type="ARBA" id="ARBA00022842"/>
    </source>
</evidence>
<dbReference type="GO" id="GO:0016779">
    <property type="term" value="F:nucleotidyltransferase activity"/>
    <property type="evidence" value="ECO:0007669"/>
    <property type="project" value="UniProtKB-KW"/>
</dbReference>
<evidence type="ECO:0000256" key="3">
    <source>
        <dbReference type="ARBA" id="ARBA00022723"/>
    </source>
</evidence>
<keyword evidence="5" id="KW-0460">Magnesium</keyword>